<feature type="signal peptide" evidence="1">
    <location>
        <begin position="1"/>
        <end position="20"/>
    </location>
</feature>
<evidence type="ECO:0000256" key="1">
    <source>
        <dbReference type="SAM" id="SignalP"/>
    </source>
</evidence>
<evidence type="ECO:0000313" key="2">
    <source>
        <dbReference type="EMBL" id="OEK07864.1"/>
    </source>
</evidence>
<gene>
    <name evidence="2" type="ORF">A8C32_15395</name>
</gene>
<dbReference type="STRING" id="1849968.A8C32_15395"/>
<dbReference type="OrthoDB" id="1199198at2"/>
<reference evidence="2 3" key="1">
    <citation type="submission" date="2016-05" db="EMBL/GenBank/DDBJ databases">
        <title>Draft Genome Sequence of Algibacter sp. Strain SK-16 Isolated from the Surface Water of Aburatsubo Inlet.</title>
        <authorList>
            <person name="Wong S.-K."/>
            <person name="Yoshizawa S."/>
            <person name="Nakajima Y."/>
            <person name="Ogura Y."/>
            <person name="Tetsuya H."/>
            <person name="Hamasaki K."/>
        </authorList>
    </citation>
    <scope>NUCLEOTIDE SEQUENCE [LARGE SCALE GENOMIC DNA]</scope>
    <source>
        <strain evidence="2 3">SK-16</strain>
    </source>
</reference>
<organism evidence="2 3">
    <name type="scientific">Flavivirga aquatica</name>
    <dbReference type="NCBI Taxonomy" id="1849968"/>
    <lineage>
        <taxon>Bacteria</taxon>
        <taxon>Pseudomonadati</taxon>
        <taxon>Bacteroidota</taxon>
        <taxon>Flavobacteriia</taxon>
        <taxon>Flavobacteriales</taxon>
        <taxon>Flavobacteriaceae</taxon>
        <taxon>Flavivirga</taxon>
    </lineage>
</organism>
<dbReference type="RefSeq" id="WP_069830322.1">
    <property type="nucleotide sequence ID" value="NZ_MDJD01000043.1"/>
</dbReference>
<protein>
    <recommendedName>
        <fullName evidence="4">Lipoprotein</fullName>
    </recommendedName>
</protein>
<name>A0A1E5T920_9FLAO</name>
<accession>A0A1E5T920</accession>
<comment type="caution">
    <text evidence="2">The sequence shown here is derived from an EMBL/GenBank/DDBJ whole genome shotgun (WGS) entry which is preliminary data.</text>
</comment>
<dbReference type="Proteomes" id="UP000095713">
    <property type="component" value="Unassembled WGS sequence"/>
</dbReference>
<dbReference type="EMBL" id="MDJD01000043">
    <property type="protein sequence ID" value="OEK07864.1"/>
    <property type="molecule type" value="Genomic_DNA"/>
</dbReference>
<proteinExistence type="predicted"/>
<sequence>MKKVQLTAKSLLFILLLVFASCSDSSETLDDNLNENLNKVESSKNGQFSNEENPEPNNPINICSSFKGINPNERFKIVNVSVFAIQDLDISSVVWTINGKVVEPTILYSVLRLENHVTEPGLLDICFKASSPSCGELEDCITFDFKE</sequence>
<evidence type="ECO:0000313" key="3">
    <source>
        <dbReference type="Proteomes" id="UP000095713"/>
    </source>
</evidence>
<keyword evidence="1" id="KW-0732">Signal</keyword>
<dbReference type="AlphaFoldDB" id="A0A1E5T920"/>
<dbReference type="PROSITE" id="PS51257">
    <property type="entry name" value="PROKAR_LIPOPROTEIN"/>
    <property type="match status" value="1"/>
</dbReference>
<evidence type="ECO:0008006" key="4">
    <source>
        <dbReference type="Google" id="ProtNLM"/>
    </source>
</evidence>
<keyword evidence="3" id="KW-1185">Reference proteome</keyword>
<feature type="chain" id="PRO_5009186172" description="Lipoprotein" evidence="1">
    <location>
        <begin position="21"/>
        <end position="147"/>
    </location>
</feature>